<accession>A0A1W1W7D3</accession>
<gene>
    <name evidence="1" type="ORF">SAMN00768000_0249</name>
</gene>
<reference evidence="2" key="1">
    <citation type="submission" date="2017-04" db="EMBL/GenBank/DDBJ databases">
        <authorList>
            <person name="Varghese N."/>
            <person name="Submissions S."/>
        </authorList>
    </citation>
    <scope>NUCLEOTIDE SEQUENCE [LARGE SCALE GENOMIC DNA]</scope>
    <source>
        <strain evidence="2">DSM 9293</strain>
    </source>
</reference>
<organism evidence="1 2">
    <name type="scientific">Sulfobacillus thermosulfidooxidans (strain DSM 9293 / VKM B-1269 / AT-1)</name>
    <dbReference type="NCBI Taxonomy" id="929705"/>
    <lineage>
        <taxon>Bacteria</taxon>
        <taxon>Bacillati</taxon>
        <taxon>Bacillota</taxon>
        <taxon>Clostridia</taxon>
        <taxon>Eubacteriales</taxon>
        <taxon>Clostridiales Family XVII. Incertae Sedis</taxon>
        <taxon>Sulfobacillus</taxon>
    </lineage>
</organism>
<keyword evidence="2" id="KW-1185">Reference proteome</keyword>
<dbReference type="AlphaFoldDB" id="A0A1W1W7D3"/>
<protein>
    <submittedName>
        <fullName evidence="1">Uncharacterized protein</fullName>
    </submittedName>
</protein>
<sequence>MWRVVGLTVSGSPHEPSANITVQCHNPVSELCIPSEAVLRALEHCPALPHDGTARIVVANAHDRVVAVYHWDPPVGAWCLAPDDASSDPISASLYALTPDVVRTWIDGS</sequence>
<dbReference type="RefSeq" id="WP_084660767.1">
    <property type="nucleotide sequence ID" value="NZ_FWWY01000001.1"/>
</dbReference>
<evidence type="ECO:0000313" key="1">
    <source>
        <dbReference type="EMBL" id="SMC02039.1"/>
    </source>
</evidence>
<dbReference type="Proteomes" id="UP000192660">
    <property type="component" value="Unassembled WGS sequence"/>
</dbReference>
<dbReference type="EMBL" id="FWWY01000001">
    <property type="protein sequence ID" value="SMC02039.1"/>
    <property type="molecule type" value="Genomic_DNA"/>
</dbReference>
<proteinExistence type="predicted"/>
<name>A0A1W1W7D3_SULTA</name>
<evidence type="ECO:0000313" key="2">
    <source>
        <dbReference type="Proteomes" id="UP000192660"/>
    </source>
</evidence>